<evidence type="ECO:0000313" key="3">
    <source>
        <dbReference type="Proteomes" id="UP001190700"/>
    </source>
</evidence>
<sequence>MADDVIILVSDEEDGDSQQTVPMQADAANGNEHGPAAGAGPSGTGGNQQPVPMHTDAAYGNPAGAGPSVGWSRHQGADVKKLLQTFTVEATSALETAYGEETASTLEYEALQQVLLVAGIGVTKIESAGLRANSGPEFTRSSAEVVLLFGIEHGSAINDGLAPACRTMLDNDENLTVISENCPGYAHTTSTDININVLDAQFRQLSSRRAEFIDIRQASVMGVVESPLLYRDVTLQRIAATPSNSIASPSNSIAMRDMMISLISGAHDTISCLVASCNPDISRDERRVPADGYSISDVLLNYDASTVKMWPPPWLESIKVEIKNVLRRFTEMCKVMDDLLEFMLQLVLPDDFMETDPAVVCGQLRTQLVIVFDKLLKYTEELDPADAMNYQKPTCIFMKLLAAHRATTTEVMYMRNVFKILGACGVTTMSLSPRSPITWKYLLAWMYVVAFHVSRMHEKADNEAIFAGWLTNGALDLVDARIVRGVLEARTEKVIVVAGTAHVENVVRVTIVGGAYTRTSKVLDM</sequence>
<comment type="caution">
    <text evidence="2">The sequence shown here is derived from an EMBL/GenBank/DDBJ whole genome shotgun (WGS) entry which is preliminary data.</text>
</comment>
<feature type="region of interest" description="Disordered" evidence="1">
    <location>
        <begin position="9"/>
        <end position="72"/>
    </location>
</feature>
<name>A0AAE0FHX1_9CHLO</name>
<gene>
    <name evidence="2" type="ORF">CYMTET_30980</name>
</gene>
<organism evidence="2 3">
    <name type="scientific">Cymbomonas tetramitiformis</name>
    <dbReference type="NCBI Taxonomy" id="36881"/>
    <lineage>
        <taxon>Eukaryota</taxon>
        <taxon>Viridiplantae</taxon>
        <taxon>Chlorophyta</taxon>
        <taxon>Pyramimonadophyceae</taxon>
        <taxon>Pyramimonadales</taxon>
        <taxon>Pyramimonadaceae</taxon>
        <taxon>Cymbomonas</taxon>
    </lineage>
</organism>
<dbReference type="Proteomes" id="UP001190700">
    <property type="component" value="Unassembled WGS sequence"/>
</dbReference>
<evidence type="ECO:0000256" key="1">
    <source>
        <dbReference type="SAM" id="MobiDB-lite"/>
    </source>
</evidence>
<dbReference type="AlphaFoldDB" id="A0AAE0FHX1"/>
<protein>
    <submittedName>
        <fullName evidence="2">Uncharacterized protein</fullName>
    </submittedName>
</protein>
<keyword evidence="3" id="KW-1185">Reference proteome</keyword>
<accession>A0AAE0FHX1</accession>
<proteinExistence type="predicted"/>
<evidence type="ECO:0000313" key="2">
    <source>
        <dbReference type="EMBL" id="KAK3260050.1"/>
    </source>
</evidence>
<reference evidence="2 3" key="1">
    <citation type="journal article" date="2015" name="Genome Biol. Evol.">
        <title>Comparative Genomics of a Bacterivorous Green Alga Reveals Evolutionary Causalities and Consequences of Phago-Mixotrophic Mode of Nutrition.</title>
        <authorList>
            <person name="Burns J.A."/>
            <person name="Paasch A."/>
            <person name="Narechania A."/>
            <person name="Kim E."/>
        </authorList>
    </citation>
    <scope>NUCLEOTIDE SEQUENCE [LARGE SCALE GENOMIC DNA]</scope>
    <source>
        <strain evidence="2 3">PLY_AMNH</strain>
    </source>
</reference>
<dbReference type="EMBL" id="LGRX02018264">
    <property type="protein sequence ID" value="KAK3260050.1"/>
    <property type="molecule type" value="Genomic_DNA"/>
</dbReference>